<keyword evidence="3 5" id="KW-0238">DNA-binding</keyword>
<protein>
    <submittedName>
        <fullName evidence="7">Transposase</fullName>
    </submittedName>
</protein>
<dbReference type="AlphaFoldDB" id="A0A174MX50"/>
<dbReference type="InterPro" id="IPR010998">
    <property type="entry name" value="Integrase_recombinase_N"/>
</dbReference>
<dbReference type="PROSITE" id="PS51900">
    <property type="entry name" value="CB"/>
    <property type="match status" value="1"/>
</dbReference>
<dbReference type="InterPro" id="IPR002104">
    <property type="entry name" value="Integrase_catalytic"/>
</dbReference>
<dbReference type="InterPro" id="IPR025269">
    <property type="entry name" value="SAM-like_dom"/>
</dbReference>
<dbReference type="Gene3D" id="1.10.150.130">
    <property type="match status" value="1"/>
</dbReference>
<dbReference type="GO" id="GO:0006310">
    <property type="term" value="P:DNA recombination"/>
    <property type="evidence" value="ECO:0007669"/>
    <property type="project" value="UniProtKB-KW"/>
</dbReference>
<dbReference type="InterPro" id="IPR050090">
    <property type="entry name" value="Tyrosine_recombinase_XerCD"/>
</dbReference>
<dbReference type="RefSeq" id="WP_055216942.1">
    <property type="nucleotide sequence ID" value="NZ_CZBI01000001.1"/>
</dbReference>
<dbReference type="Gene3D" id="1.10.443.10">
    <property type="entry name" value="Intergrase catalytic core"/>
    <property type="match status" value="1"/>
</dbReference>
<evidence type="ECO:0000256" key="1">
    <source>
        <dbReference type="ARBA" id="ARBA00008857"/>
    </source>
</evidence>
<dbReference type="Pfam" id="PF00589">
    <property type="entry name" value="Phage_integrase"/>
    <property type="match status" value="1"/>
</dbReference>
<evidence type="ECO:0000259" key="6">
    <source>
        <dbReference type="PROSITE" id="PS51900"/>
    </source>
</evidence>
<dbReference type="InterPro" id="IPR013762">
    <property type="entry name" value="Integrase-like_cat_sf"/>
</dbReference>
<evidence type="ECO:0000313" key="8">
    <source>
        <dbReference type="Proteomes" id="UP000095541"/>
    </source>
</evidence>
<dbReference type="CDD" id="cd01185">
    <property type="entry name" value="INTN1_C_like"/>
    <property type="match status" value="1"/>
</dbReference>
<dbReference type="SUPFAM" id="SSF56349">
    <property type="entry name" value="DNA breaking-rejoining enzymes"/>
    <property type="match status" value="1"/>
</dbReference>
<dbReference type="GO" id="GO:0003677">
    <property type="term" value="F:DNA binding"/>
    <property type="evidence" value="ECO:0007669"/>
    <property type="project" value="UniProtKB-UniRule"/>
</dbReference>
<dbReference type="Proteomes" id="UP000095541">
    <property type="component" value="Unassembled WGS sequence"/>
</dbReference>
<organism evidence="7 8">
    <name type="scientific">Bacteroides thetaiotaomicron</name>
    <dbReference type="NCBI Taxonomy" id="818"/>
    <lineage>
        <taxon>Bacteria</taxon>
        <taxon>Pseudomonadati</taxon>
        <taxon>Bacteroidota</taxon>
        <taxon>Bacteroidia</taxon>
        <taxon>Bacteroidales</taxon>
        <taxon>Bacteroidaceae</taxon>
        <taxon>Bacteroides</taxon>
    </lineage>
</organism>
<evidence type="ECO:0000256" key="2">
    <source>
        <dbReference type="ARBA" id="ARBA00022908"/>
    </source>
</evidence>
<evidence type="ECO:0000256" key="4">
    <source>
        <dbReference type="ARBA" id="ARBA00023172"/>
    </source>
</evidence>
<name>A0A174MX50_BACT4</name>
<evidence type="ECO:0000256" key="3">
    <source>
        <dbReference type="ARBA" id="ARBA00023125"/>
    </source>
</evidence>
<dbReference type="InterPro" id="IPR011010">
    <property type="entry name" value="DNA_brk_join_enz"/>
</dbReference>
<dbReference type="EMBL" id="CZBI01000001">
    <property type="protein sequence ID" value="CUP40964.1"/>
    <property type="molecule type" value="Genomic_DNA"/>
</dbReference>
<dbReference type="PANTHER" id="PTHR30349">
    <property type="entry name" value="PHAGE INTEGRASE-RELATED"/>
    <property type="match status" value="1"/>
</dbReference>
<reference evidence="7 8" key="1">
    <citation type="submission" date="2015-09" db="EMBL/GenBank/DDBJ databases">
        <authorList>
            <consortium name="Pathogen Informatics"/>
        </authorList>
    </citation>
    <scope>NUCLEOTIDE SEQUENCE [LARGE SCALE GENOMIC DNA]</scope>
    <source>
        <strain evidence="7 8">2789STDY5834945</strain>
    </source>
</reference>
<gene>
    <name evidence="7" type="ORF">ERS852557_00497</name>
</gene>
<keyword evidence="4" id="KW-0233">DNA recombination</keyword>
<evidence type="ECO:0000256" key="5">
    <source>
        <dbReference type="PROSITE-ProRule" id="PRU01248"/>
    </source>
</evidence>
<feature type="domain" description="Core-binding (CB)" evidence="6">
    <location>
        <begin position="112"/>
        <end position="193"/>
    </location>
</feature>
<dbReference type="InterPro" id="IPR044068">
    <property type="entry name" value="CB"/>
</dbReference>
<keyword evidence="2" id="KW-0229">DNA integration</keyword>
<sequence>MTTVKIKFRASSVRMREGTLVYQVIHRRVTRQVTTGYKLYPQEWDGLHSEVTFPPGCSTSRRSYLTTLKYKIAEDIVILKDIVTRLDRAGRNYMTDDVMKLYRSPSGTGGFISFTRDLITELKQAGRERTTERYTTILNSFKRFMTKRDDIPLDHVDSSLMLEYETFLKSSGICPNSSSFYMRGLRAIYNRAVEKGLVVQRNPFKHVYTGIDKTVKRAVPAEVIRQIRDLDLTLNPVMDLARDIFMFSFYTRGMSFIDMAFLKKSDLKNGILSYRRQKTGQQLFIKWEKPMQEIIDKYDTTKTPYLLPIINDMMKDPRRQYKNAEHLTNGKLKKIGKQLGLEIPLTTYVARHGWANIAKNKNIPIATISEAMGHDSEKTTRIYLASLDSSVVDKANSLVLKSL</sequence>
<dbReference type="PANTHER" id="PTHR30349:SF64">
    <property type="entry name" value="PROPHAGE INTEGRASE INTD-RELATED"/>
    <property type="match status" value="1"/>
</dbReference>
<comment type="similarity">
    <text evidence="1">Belongs to the 'phage' integrase family.</text>
</comment>
<dbReference type="Pfam" id="PF13102">
    <property type="entry name" value="Phage_int_SAM_5"/>
    <property type="match status" value="1"/>
</dbReference>
<proteinExistence type="inferred from homology"/>
<evidence type="ECO:0000313" key="7">
    <source>
        <dbReference type="EMBL" id="CUP40964.1"/>
    </source>
</evidence>
<dbReference type="GO" id="GO:0015074">
    <property type="term" value="P:DNA integration"/>
    <property type="evidence" value="ECO:0007669"/>
    <property type="project" value="UniProtKB-KW"/>
</dbReference>
<accession>A0A174MX50</accession>